<dbReference type="Proteomes" id="UP000293583">
    <property type="component" value="Unassembled WGS sequence"/>
</dbReference>
<dbReference type="EMBL" id="SEWY01000006">
    <property type="protein sequence ID" value="TBH71125.1"/>
    <property type="molecule type" value="Genomic_DNA"/>
</dbReference>
<name>A0A4Q9BBA9_9BACT</name>
<gene>
    <name evidence="1" type="ORF">EWU20_10985</name>
</gene>
<accession>A0A4Q9BBA9</accession>
<reference evidence="1 2" key="1">
    <citation type="submission" date="2019-02" db="EMBL/GenBank/DDBJ databases">
        <title>Genome of a new Bacteroidetes strain.</title>
        <authorList>
            <person name="Pitt A."/>
        </authorList>
    </citation>
    <scope>NUCLEOTIDE SEQUENCE [LARGE SCALE GENOMIC DNA]</scope>
    <source>
        <strain evidence="1 2">103A-SOEBACH</strain>
    </source>
</reference>
<protein>
    <recommendedName>
        <fullName evidence="3">DUF4905 domain-containing protein</fullName>
    </recommendedName>
</protein>
<proteinExistence type="predicted"/>
<dbReference type="AlphaFoldDB" id="A0A4Q9BBA9"/>
<organism evidence="1 2">
    <name type="scientific">Aquirufa antheringensis</name>
    <dbReference type="NCBI Taxonomy" id="2516559"/>
    <lineage>
        <taxon>Bacteria</taxon>
        <taxon>Pseudomonadati</taxon>
        <taxon>Bacteroidota</taxon>
        <taxon>Cytophagia</taxon>
        <taxon>Cytophagales</taxon>
        <taxon>Flectobacillaceae</taxon>
        <taxon>Aquirufa</taxon>
    </lineage>
</organism>
<comment type="caution">
    <text evidence="1">The sequence shown here is derived from an EMBL/GenBank/DDBJ whole genome shotgun (WGS) entry which is preliminary data.</text>
</comment>
<evidence type="ECO:0000313" key="1">
    <source>
        <dbReference type="EMBL" id="TBH71125.1"/>
    </source>
</evidence>
<evidence type="ECO:0008006" key="3">
    <source>
        <dbReference type="Google" id="ProtNLM"/>
    </source>
</evidence>
<keyword evidence="2" id="KW-1185">Reference proteome</keyword>
<dbReference type="RefSeq" id="WP_130923870.1">
    <property type="nucleotide sequence ID" value="NZ_JAANOL010000001.1"/>
</dbReference>
<evidence type="ECO:0000313" key="2">
    <source>
        <dbReference type="Proteomes" id="UP000293583"/>
    </source>
</evidence>
<sequence length="219" mass="25802">MPVFFEHSFAEPIWSIRFWGKPDEPRLWVETRGNAEAFWHSIDLATKEVSLLGKAPSDYAQLNFVHGSENEALFIKLQQSKNPGIESIKTYSLEPLKLLKDEKPRPISTESDFSFQVPQHYEESQDYFKDFQTFFQQQFNETIAKGIDYFEGEDKLLFSYYLYDNGWKNYLRVCNLAFETILLEQIAEGDTIGYQTFTLLNEQLIFVKDKLKLKIYEKL</sequence>
<dbReference type="OrthoDB" id="849670at2"/>